<dbReference type="AlphaFoldDB" id="A0AAV5ULH5"/>
<dbReference type="PANTHER" id="PTHR45930">
    <property type="entry name" value="G-PROTEIN COUPLED RECEPTOR 124-LIKE PROTEIN"/>
    <property type="match status" value="1"/>
</dbReference>
<evidence type="ECO:0000256" key="2">
    <source>
        <dbReference type="ARBA" id="ARBA00022614"/>
    </source>
</evidence>
<dbReference type="EMBL" id="BTSX01000006">
    <property type="protein sequence ID" value="GMT07184.1"/>
    <property type="molecule type" value="Genomic_DNA"/>
</dbReference>
<evidence type="ECO:0000256" key="3">
    <source>
        <dbReference type="ARBA" id="ARBA00022737"/>
    </source>
</evidence>
<feature type="non-terminal residue" evidence="5">
    <location>
        <position position="463"/>
    </location>
</feature>
<dbReference type="InterPro" id="IPR001611">
    <property type="entry name" value="Leu-rich_rpt"/>
</dbReference>
<dbReference type="InterPro" id="IPR032675">
    <property type="entry name" value="LRR_dom_sf"/>
</dbReference>
<evidence type="ECO:0000313" key="6">
    <source>
        <dbReference type="Proteomes" id="UP001432027"/>
    </source>
</evidence>
<accession>A0AAV5ULH5</accession>
<organism evidence="5 6">
    <name type="scientific">Pristionchus entomophagus</name>
    <dbReference type="NCBI Taxonomy" id="358040"/>
    <lineage>
        <taxon>Eukaryota</taxon>
        <taxon>Metazoa</taxon>
        <taxon>Ecdysozoa</taxon>
        <taxon>Nematoda</taxon>
        <taxon>Chromadorea</taxon>
        <taxon>Rhabditida</taxon>
        <taxon>Rhabditina</taxon>
        <taxon>Diplogasteromorpha</taxon>
        <taxon>Diplogasteroidea</taxon>
        <taxon>Neodiplogasteridae</taxon>
        <taxon>Pristionchus</taxon>
    </lineage>
</organism>
<dbReference type="Pfam" id="PF13855">
    <property type="entry name" value="LRR_8"/>
    <property type="match status" value="1"/>
</dbReference>
<dbReference type="PROSITE" id="PS51450">
    <property type="entry name" value="LRR"/>
    <property type="match status" value="1"/>
</dbReference>
<proteinExistence type="inferred from homology"/>
<dbReference type="SMART" id="SM00369">
    <property type="entry name" value="LRR_TYP"/>
    <property type="match status" value="3"/>
</dbReference>
<dbReference type="InterPro" id="IPR003591">
    <property type="entry name" value="Leu-rich_rpt_typical-subtyp"/>
</dbReference>
<keyword evidence="3" id="KW-0677">Repeat</keyword>
<dbReference type="Proteomes" id="UP001432027">
    <property type="component" value="Unassembled WGS sequence"/>
</dbReference>
<dbReference type="GO" id="GO:0005886">
    <property type="term" value="C:plasma membrane"/>
    <property type="evidence" value="ECO:0007669"/>
    <property type="project" value="TreeGrafter"/>
</dbReference>
<keyword evidence="4" id="KW-0675">Receptor</keyword>
<dbReference type="InterPro" id="IPR051963">
    <property type="entry name" value="Adhesion_GPCR_A"/>
</dbReference>
<dbReference type="GO" id="GO:0014069">
    <property type="term" value="C:postsynaptic density"/>
    <property type="evidence" value="ECO:0007669"/>
    <property type="project" value="TreeGrafter"/>
</dbReference>
<feature type="non-terminal residue" evidence="5">
    <location>
        <position position="1"/>
    </location>
</feature>
<comment type="similarity">
    <text evidence="1">Belongs to the G-protein coupled receptor 2 family. Adhesion G-protein coupled receptor (ADGR) subfamily.</text>
</comment>
<evidence type="ECO:0000313" key="5">
    <source>
        <dbReference type="EMBL" id="GMT07184.1"/>
    </source>
</evidence>
<comment type="caution">
    <text evidence="5">The sequence shown here is derived from an EMBL/GenBank/DDBJ whole genome shotgun (WGS) entry which is preliminary data.</text>
</comment>
<evidence type="ECO:0000256" key="4">
    <source>
        <dbReference type="ARBA" id="ARBA00023170"/>
    </source>
</evidence>
<dbReference type="PANTHER" id="PTHR45930:SF3">
    <property type="entry name" value="ADHESION G PROTEIN-COUPLED RECEPTOR A1"/>
    <property type="match status" value="1"/>
</dbReference>
<name>A0AAV5ULH5_9BILA</name>
<sequence>LLLHVLTASALDLEKLLRTIKDLSNGLSHKYNRTHLNISGLGIETLQAGLFEHFGELTHLDVSLNDIRFVDDLAFYGLRNLRFLDLSHNSGLYTISRESLLPLEKIEEINLDATHISSLPANVFKNNKKLRRISLNTPFLICDCDLQKLAQRFDFDEEARCLYPIKLRGYPVRALNNSSNVCKASADLQMRVIKSKKERSMGGSYWNVDCSVNNISGHAIEIKIDGRPLHRRYHDRHHLILHVIENFVPHHPWICYAEMDGAADAKAFYIPASCAEDTVRNGSRSVFFPRTPPDTTLEILCPNSSSIISRECSMSGSWSSVDISVCPEPANSCDIAVNSDNIDGYLRNASNCPRGLLLRKIASLRHEVSLASDLLTLCSLPAYEEVGSNGWNRGALSRGRNGKWKCSSESTRSSLIITRKSQSREDQLTTYRIARIDASSMHNFVPNPLSSELFGLAISGSSE</sequence>
<dbReference type="SUPFAM" id="SSF52058">
    <property type="entry name" value="L domain-like"/>
    <property type="match status" value="1"/>
</dbReference>
<evidence type="ECO:0000256" key="1">
    <source>
        <dbReference type="ARBA" id="ARBA00007343"/>
    </source>
</evidence>
<keyword evidence="2" id="KW-0433">Leucine-rich repeat</keyword>
<dbReference type="GO" id="GO:0098978">
    <property type="term" value="C:glutamatergic synapse"/>
    <property type="evidence" value="ECO:0007669"/>
    <property type="project" value="TreeGrafter"/>
</dbReference>
<keyword evidence="6" id="KW-1185">Reference proteome</keyword>
<dbReference type="GO" id="GO:0007166">
    <property type="term" value="P:cell surface receptor signaling pathway"/>
    <property type="evidence" value="ECO:0007669"/>
    <property type="project" value="TreeGrafter"/>
</dbReference>
<dbReference type="Gene3D" id="3.80.10.10">
    <property type="entry name" value="Ribonuclease Inhibitor"/>
    <property type="match status" value="1"/>
</dbReference>
<protein>
    <submittedName>
        <fullName evidence="5">Uncharacterized protein</fullName>
    </submittedName>
</protein>
<gene>
    <name evidence="5" type="ORF">PENTCL1PPCAC_29358</name>
</gene>
<reference evidence="5" key="1">
    <citation type="submission" date="2023-10" db="EMBL/GenBank/DDBJ databases">
        <title>Genome assembly of Pristionchus species.</title>
        <authorList>
            <person name="Yoshida K."/>
            <person name="Sommer R.J."/>
        </authorList>
    </citation>
    <scope>NUCLEOTIDE SEQUENCE</scope>
    <source>
        <strain evidence="5">RS0144</strain>
    </source>
</reference>